<feature type="transmembrane region" description="Helical" evidence="2">
    <location>
        <begin position="57"/>
        <end position="77"/>
    </location>
</feature>
<protein>
    <submittedName>
        <fullName evidence="3">Uncharacterized protein</fullName>
    </submittedName>
</protein>
<dbReference type="EMBL" id="NWUJ01000008">
    <property type="protein sequence ID" value="PFH33835.1"/>
    <property type="molecule type" value="Genomic_DNA"/>
</dbReference>
<evidence type="ECO:0000256" key="2">
    <source>
        <dbReference type="SAM" id="Phobius"/>
    </source>
</evidence>
<sequence>MQRRRHPQARNTAKQRSPRLFRGALASPPLSHAGALPRRAFVGGFGGCFTSQLLRRFALPAALGAPGGAIFVFFAFADAARDDPMRPVPRVLVVGMLLRGERRQRLSLRKGGGGRPAGRGAEHSPRRDLCSLRRRLARLLFPPPLAFFAAPFGPREAASRVGKAGKNGEAAEAFRPPDAAREAAAEPLLLCRGEATSAAGGGEGKGEGEAEEAALRRGEASSRRTTGSLLSALHARGSRRKSDTGGSGSTPNAAAAACSAAAWANAGGAGDWAAQAKGLSDVGSGEAGGARTLRGSRGLAGARNCGGDGAPASGWYAAEKEFV</sequence>
<keyword evidence="2" id="KW-1133">Transmembrane helix</keyword>
<organism evidence="3 4">
    <name type="scientific">Besnoitia besnoiti</name>
    <name type="common">Apicomplexan protozoan</name>
    <dbReference type="NCBI Taxonomy" id="94643"/>
    <lineage>
        <taxon>Eukaryota</taxon>
        <taxon>Sar</taxon>
        <taxon>Alveolata</taxon>
        <taxon>Apicomplexa</taxon>
        <taxon>Conoidasida</taxon>
        <taxon>Coccidia</taxon>
        <taxon>Eucoccidiorida</taxon>
        <taxon>Eimeriorina</taxon>
        <taxon>Sarcocystidae</taxon>
        <taxon>Besnoitia</taxon>
    </lineage>
</organism>
<dbReference type="GeneID" id="40312978"/>
<evidence type="ECO:0000313" key="3">
    <source>
        <dbReference type="EMBL" id="PFH33835.1"/>
    </source>
</evidence>
<feature type="region of interest" description="Disordered" evidence="1">
    <location>
        <begin position="196"/>
        <end position="253"/>
    </location>
</feature>
<feature type="region of interest" description="Disordered" evidence="1">
    <location>
        <begin position="159"/>
        <end position="179"/>
    </location>
</feature>
<dbReference type="RefSeq" id="XP_029217844.1">
    <property type="nucleotide sequence ID" value="XM_029366413.1"/>
</dbReference>
<evidence type="ECO:0000256" key="1">
    <source>
        <dbReference type="SAM" id="MobiDB-lite"/>
    </source>
</evidence>
<feature type="compositionally biased region" description="Basic and acidic residues" evidence="1">
    <location>
        <begin position="204"/>
        <end position="222"/>
    </location>
</feature>
<dbReference type="Proteomes" id="UP000224006">
    <property type="component" value="Chromosome VII"/>
</dbReference>
<keyword evidence="2" id="KW-0472">Membrane</keyword>
<name>A0A2A9M769_BESBE</name>
<feature type="region of interest" description="Disordered" evidence="1">
    <location>
        <begin position="281"/>
        <end position="304"/>
    </location>
</feature>
<feature type="region of interest" description="Disordered" evidence="1">
    <location>
        <begin position="1"/>
        <end position="24"/>
    </location>
</feature>
<proteinExistence type="predicted"/>
<feature type="region of interest" description="Disordered" evidence="1">
    <location>
        <begin position="105"/>
        <end position="126"/>
    </location>
</feature>
<reference evidence="3 4" key="1">
    <citation type="submission" date="2017-09" db="EMBL/GenBank/DDBJ databases">
        <title>Genome sequencing of Besnoitia besnoiti strain Bb-Ger1.</title>
        <authorList>
            <person name="Schares G."/>
            <person name="Venepally P."/>
            <person name="Lorenzi H.A."/>
        </authorList>
    </citation>
    <scope>NUCLEOTIDE SEQUENCE [LARGE SCALE GENOMIC DNA]</scope>
    <source>
        <strain evidence="3 4">Bb-Ger1</strain>
    </source>
</reference>
<dbReference type="KEGG" id="bbes:BESB_080510"/>
<dbReference type="VEuPathDB" id="ToxoDB:BESB_080510"/>
<comment type="caution">
    <text evidence="3">The sequence shown here is derived from an EMBL/GenBank/DDBJ whole genome shotgun (WGS) entry which is preliminary data.</text>
</comment>
<dbReference type="AlphaFoldDB" id="A0A2A9M769"/>
<accession>A0A2A9M769</accession>
<keyword evidence="2" id="KW-0812">Transmembrane</keyword>
<gene>
    <name evidence="3" type="ORF">BESB_080510</name>
</gene>
<evidence type="ECO:0000313" key="4">
    <source>
        <dbReference type="Proteomes" id="UP000224006"/>
    </source>
</evidence>
<feature type="compositionally biased region" description="Low complexity" evidence="1">
    <location>
        <begin position="162"/>
        <end position="177"/>
    </location>
</feature>
<keyword evidence="4" id="KW-1185">Reference proteome</keyword>